<organism evidence="2 3">
    <name type="scientific">Paenibacillus lautus</name>
    <name type="common">Bacillus lautus</name>
    <dbReference type="NCBI Taxonomy" id="1401"/>
    <lineage>
        <taxon>Bacteria</taxon>
        <taxon>Bacillati</taxon>
        <taxon>Bacillota</taxon>
        <taxon>Bacilli</taxon>
        <taxon>Bacillales</taxon>
        <taxon>Paenibacillaceae</taxon>
        <taxon>Paenibacillus</taxon>
    </lineage>
</organism>
<name>A0A1R1AN70_PAELA</name>
<feature type="compositionally biased region" description="Basic and acidic residues" evidence="1">
    <location>
        <begin position="1"/>
        <end position="18"/>
    </location>
</feature>
<protein>
    <submittedName>
        <fullName evidence="2">Uncharacterized protein</fullName>
    </submittedName>
</protein>
<feature type="region of interest" description="Disordered" evidence="1">
    <location>
        <begin position="1"/>
        <end position="60"/>
    </location>
</feature>
<dbReference type="EMBL" id="MRTF01000019">
    <property type="protein sequence ID" value="OME87019.1"/>
    <property type="molecule type" value="Genomic_DNA"/>
</dbReference>
<reference evidence="2 3" key="1">
    <citation type="submission" date="2016-11" db="EMBL/GenBank/DDBJ databases">
        <title>Paenibacillus species isolates.</title>
        <authorList>
            <person name="Beno S.M."/>
        </authorList>
    </citation>
    <scope>NUCLEOTIDE SEQUENCE [LARGE SCALE GENOMIC DNA]</scope>
    <source>
        <strain evidence="2 3">FSL F4-0100</strain>
    </source>
</reference>
<gene>
    <name evidence="2" type="ORF">BK123_32205</name>
</gene>
<dbReference type="Proteomes" id="UP000187074">
    <property type="component" value="Unassembled WGS sequence"/>
</dbReference>
<sequence>MDGYKGHEDVPAGEDRAVAGHKHKPHSDPRTNSEHQSSGCPEGSALGALPGREGLGGWTT</sequence>
<evidence type="ECO:0000313" key="3">
    <source>
        <dbReference type="Proteomes" id="UP000187074"/>
    </source>
</evidence>
<dbReference type="AlphaFoldDB" id="A0A1R1AN70"/>
<evidence type="ECO:0000313" key="2">
    <source>
        <dbReference type="EMBL" id="OME87019.1"/>
    </source>
</evidence>
<comment type="caution">
    <text evidence="2">The sequence shown here is derived from an EMBL/GenBank/DDBJ whole genome shotgun (WGS) entry which is preliminary data.</text>
</comment>
<proteinExistence type="predicted"/>
<evidence type="ECO:0000256" key="1">
    <source>
        <dbReference type="SAM" id="MobiDB-lite"/>
    </source>
</evidence>
<accession>A0A1R1AN70</accession>